<dbReference type="InterPro" id="IPR036291">
    <property type="entry name" value="NAD(P)-bd_dom_sf"/>
</dbReference>
<keyword evidence="2" id="KW-0560">Oxidoreductase</keyword>
<name>A0A142ES14_9BACT</name>
<dbReference type="EMBL" id="CP012836">
    <property type="protein sequence ID" value="AMQ57919.1"/>
    <property type="molecule type" value="Genomic_DNA"/>
</dbReference>
<evidence type="ECO:0000256" key="2">
    <source>
        <dbReference type="ARBA" id="ARBA00023002"/>
    </source>
</evidence>
<dbReference type="SUPFAM" id="SSF51735">
    <property type="entry name" value="NAD(P)-binding Rossmann-fold domains"/>
    <property type="match status" value="1"/>
</dbReference>
<dbReference type="Gene3D" id="3.40.50.720">
    <property type="entry name" value="NAD(P)-binding Rossmann-like Domain"/>
    <property type="match status" value="1"/>
</dbReference>
<dbReference type="Proteomes" id="UP000073816">
    <property type="component" value="Chromosome"/>
</dbReference>
<dbReference type="STRING" id="1727163.AO498_15805"/>
<gene>
    <name evidence="3" type="ORF">AO498_15805</name>
</gene>
<dbReference type="OrthoDB" id="597510at2"/>
<keyword evidence="4" id="KW-1185">Reference proteome</keyword>
<dbReference type="AlphaFoldDB" id="A0A142ES14"/>
<comment type="similarity">
    <text evidence="1">Belongs to the short-chain dehydrogenases/reductases (SDR) family.</text>
</comment>
<dbReference type="PANTHER" id="PTHR24320:SF274">
    <property type="entry name" value="CHAIN DEHYDROGENASE, PUTATIVE (AFU_ORTHOLOGUE AFUA_4G00440)-RELATED"/>
    <property type="match status" value="1"/>
</dbReference>
<dbReference type="RefSeq" id="WP_067549787.1">
    <property type="nucleotide sequence ID" value="NZ_CP012836.1"/>
</dbReference>
<evidence type="ECO:0000256" key="1">
    <source>
        <dbReference type="ARBA" id="ARBA00006484"/>
    </source>
</evidence>
<evidence type="ECO:0000313" key="3">
    <source>
        <dbReference type="EMBL" id="AMQ57919.1"/>
    </source>
</evidence>
<evidence type="ECO:0008006" key="5">
    <source>
        <dbReference type="Google" id="ProtNLM"/>
    </source>
</evidence>
<reference evidence="3 4" key="2">
    <citation type="journal article" date="2016" name="Genome Announc.">
        <title>Complete Genome Sequence of Algoriphagus sp. Strain M8-2, Isolated from a Brackish Lake.</title>
        <authorList>
            <person name="Muraguchi Y."/>
            <person name="Kushimoto K."/>
            <person name="Ohtsubo Y."/>
            <person name="Suzuki T."/>
            <person name="Dohra H."/>
            <person name="Kimbara K."/>
            <person name="Shintani M."/>
        </authorList>
    </citation>
    <scope>NUCLEOTIDE SEQUENCE [LARGE SCALE GENOMIC DNA]</scope>
    <source>
        <strain evidence="3 4">M8-2</strain>
    </source>
</reference>
<organism evidence="3 4">
    <name type="scientific">Algoriphagus sanaruensis</name>
    <dbReference type="NCBI Taxonomy" id="1727163"/>
    <lineage>
        <taxon>Bacteria</taxon>
        <taxon>Pseudomonadati</taxon>
        <taxon>Bacteroidota</taxon>
        <taxon>Cytophagia</taxon>
        <taxon>Cytophagales</taxon>
        <taxon>Cyclobacteriaceae</taxon>
        <taxon>Algoriphagus</taxon>
    </lineage>
</organism>
<accession>A0A142ES14</accession>
<proteinExistence type="inferred from homology"/>
<reference evidence="4" key="1">
    <citation type="submission" date="2015-09" db="EMBL/GenBank/DDBJ databases">
        <title>Complete sequence of Algoriphagus sp. M8-2.</title>
        <authorList>
            <person name="Shintani M."/>
        </authorList>
    </citation>
    <scope>NUCLEOTIDE SEQUENCE [LARGE SCALE GENOMIC DNA]</scope>
    <source>
        <strain evidence="4">M8-2</strain>
    </source>
</reference>
<protein>
    <recommendedName>
        <fullName evidence="5">Daunorubicin C-13 ketoreductase</fullName>
    </recommendedName>
</protein>
<dbReference type="Pfam" id="PF00106">
    <property type="entry name" value="adh_short"/>
    <property type="match status" value="1"/>
</dbReference>
<dbReference type="InterPro" id="IPR002347">
    <property type="entry name" value="SDR_fam"/>
</dbReference>
<sequence length="241" mass="26539">MAKIFITGSSDGLGKLAAEKLIATGHQVVLHARNSERADLLKSQFTSSYPILIADLSNLEETKKLALEANDLGRFDAVTHNAGVLHADSKTIFQVNVLAPFVLTALMEKPDRLIYLSSSMHFGGKEFSDIGQVEKTTYSDSKLMITALTAAFARLFPEIKCNSVDPGWVPTKMGGKNAPDDLQKGVETQIWLATSEEKEAKVSGKYFRHQQVKSPHPAVEDTAYQTWLIRWCEELSGVSLI</sequence>
<dbReference type="PRINTS" id="PR00081">
    <property type="entry name" value="GDHRDH"/>
</dbReference>
<dbReference type="PATRIC" id="fig|1727163.4.peg.3317"/>
<dbReference type="PANTHER" id="PTHR24320">
    <property type="entry name" value="RETINOL DEHYDROGENASE"/>
    <property type="match status" value="1"/>
</dbReference>
<evidence type="ECO:0000313" key="4">
    <source>
        <dbReference type="Proteomes" id="UP000073816"/>
    </source>
</evidence>
<dbReference type="KEGG" id="alm:AO498_15805"/>
<dbReference type="GO" id="GO:0016491">
    <property type="term" value="F:oxidoreductase activity"/>
    <property type="evidence" value="ECO:0007669"/>
    <property type="project" value="UniProtKB-KW"/>
</dbReference>